<feature type="domain" description="SusD-like N-terminal" evidence="7">
    <location>
        <begin position="24"/>
        <end position="191"/>
    </location>
</feature>
<accession>A0A1M6TYI9</accession>
<evidence type="ECO:0000256" key="1">
    <source>
        <dbReference type="ARBA" id="ARBA00004442"/>
    </source>
</evidence>
<dbReference type="AlphaFoldDB" id="A0A1M6TYI9"/>
<evidence type="ECO:0000256" key="2">
    <source>
        <dbReference type="ARBA" id="ARBA00006275"/>
    </source>
</evidence>
<protein>
    <submittedName>
        <fullName evidence="8">Starch-binding associating with outer membrane</fullName>
    </submittedName>
</protein>
<gene>
    <name evidence="8" type="ORF">SAMN05216463_10788</name>
</gene>
<dbReference type="InterPro" id="IPR033985">
    <property type="entry name" value="SusD-like_N"/>
</dbReference>
<dbReference type="InterPro" id="IPR011990">
    <property type="entry name" value="TPR-like_helical_dom_sf"/>
</dbReference>
<evidence type="ECO:0000256" key="5">
    <source>
        <dbReference type="ARBA" id="ARBA00023237"/>
    </source>
</evidence>
<evidence type="ECO:0000256" key="4">
    <source>
        <dbReference type="ARBA" id="ARBA00023136"/>
    </source>
</evidence>
<evidence type="ECO:0000313" key="9">
    <source>
        <dbReference type="Proteomes" id="UP000184130"/>
    </source>
</evidence>
<feature type="domain" description="RagB/SusD" evidence="6">
    <location>
        <begin position="375"/>
        <end position="525"/>
    </location>
</feature>
<dbReference type="EMBL" id="FRBD01000007">
    <property type="protein sequence ID" value="SHK62016.1"/>
    <property type="molecule type" value="Genomic_DNA"/>
</dbReference>
<name>A0A1M6TYI9_XYLRU</name>
<evidence type="ECO:0000313" key="8">
    <source>
        <dbReference type="EMBL" id="SHK62016.1"/>
    </source>
</evidence>
<evidence type="ECO:0000256" key="3">
    <source>
        <dbReference type="ARBA" id="ARBA00022729"/>
    </source>
</evidence>
<dbReference type="PROSITE" id="PS51257">
    <property type="entry name" value="PROKAR_LIPOPROTEIN"/>
    <property type="match status" value="1"/>
</dbReference>
<comment type="subcellular location">
    <subcellularLocation>
        <location evidence="1">Cell outer membrane</location>
    </subcellularLocation>
</comment>
<evidence type="ECO:0000259" key="6">
    <source>
        <dbReference type="Pfam" id="PF07980"/>
    </source>
</evidence>
<dbReference type="Pfam" id="PF07980">
    <property type="entry name" value="SusD_RagB"/>
    <property type="match status" value="1"/>
</dbReference>
<dbReference type="InterPro" id="IPR012944">
    <property type="entry name" value="SusD_RagB_dom"/>
</dbReference>
<organism evidence="8 9">
    <name type="scientific">Xylanibacter ruminicola</name>
    <name type="common">Prevotella ruminicola</name>
    <dbReference type="NCBI Taxonomy" id="839"/>
    <lineage>
        <taxon>Bacteria</taxon>
        <taxon>Pseudomonadati</taxon>
        <taxon>Bacteroidota</taxon>
        <taxon>Bacteroidia</taxon>
        <taxon>Bacteroidales</taxon>
        <taxon>Prevotellaceae</taxon>
        <taxon>Xylanibacter</taxon>
    </lineage>
</organism>
<dbReference type="SUPFAM" id="SSF48452">
    <property type="entry name" value="TPR-like"/>
    <property type="match status" value="1"/>
</dbReference>
<comment type="similarity">
    <text evidence="2">Belongs to the SusD family.</text>
</comment>
<keyword evidence="4" id="KW-0472">Membrane</keyword>
<dbReference type="Pfam" id="PF14322">
    <property type="entry name" value="SusD-like_3"/>
    <property type="match status" value="1"/>
</dbReference>
<reference evidence="8 9" key="1">
    <citation type="submission" date="2016-11" db="EMBL/GenBank/DDBJ databases">
        <authorList>
            <person name="Jaros S."/>
            <person name="Januszkiewicz K."/>
            <person name="Wedrychowicz H."/>
        </authorList>
    </citation>
    <scope>NUCLEOTIDE SEQUENCE [LARGE SCALE GENOMIC DNA]</scope>
    <source>
        <strain evidence="8 9">KHT3</strain>
    </source>
</reference>
<sequence length="728" mass="81152">MKFKNKYIAIAALGILGLTSCNDMLDVESPSQMDQNMVYSTTEFATNAINGVYVLFCEDPFTSRMCGVWMQNTDVEAMAVQEAVATNHRQAVWPLQGAGNVGWSDVKKVWDNNLQAIERANQVRAGVDGSAIGSQDEMQQIKGEATCLKGYRYYLMCNFFGDVPYYDEAAKWGDEIDKPRTDKNVVYSRVLQQLVDIEPNMKWSDVNTGGIERMNRDFAIGLIARLALFRAGYGMTKDGTMKRADDYLTVTADSLTVTYKDVNGQQKTAQTYTQYYQMAKDYCQKLIQLKPRDLYANFEQSFINEMNYTCENNAEVLYEVAFVQNFGGDIGWSFGVPNTGTNVNGNTTAQVAVTPTYYMSFADNDSRRDVCVAKYQHVNDTIQAVASTGLYAGKWDRARAAKELGSGSSKGTGINFPLMRYSDVLLMLAEAENELNGPTSIAKEALTKVRARAFANSPTYADDVTEYVANLNTKEDFFNAIVDERAWEFGSEALRKFDLVRWNLYAKKIEEAMYTALCWGIAANEDLMNDPTVLANYPEAANYTTWANKLWYAKSGKDNRKSDIKWFNEKYKALDETGVPVDDATMTAAGWKSVNWGSNMLKRTRTYIYDGKDYGTTTPTKVANADGSTTYTLGTAPNTKEVTVAAGEATGITRKDVYAASDYYTRLYRGYSNGALQGSGVVPYLLPITTETISASSVLNNDGYLILDSKMEKGVNVEIATIEQENYK</sequence>
<dbReference type="RefSeq" id="WP_073206939.1">
    <property type="nucleotide sequence ID" value="NZ_FRBD01000007.1"/>
</dbReference>
<evidence type="ECO:0000259" key="7">
    <source>
        <dbReference type="Pfam" id="PF14322"/>
    </source>
</evidence>
<proteinExistence type="inferred from homology"/>
<dbReference type="OrthoDB" id="5694214at2"/>
<dbReference type="Proteomes" id="UP000184130">
    <property type="component" value="Unassembled WGS sequence"/>
</dbReference>
<dbReference type="Gene3D" id="1.25.40.390">
    <property type="match status" value="1"/>
</dbReference>
<keyword evidence="5" id="KW-0998">Cell outer membrane</keyword>
<keyword evidence="3" id="KW-0732">Signal</keyword>
<dbReference type="GO" id="GO:0009279">
    <property type="term" value="C:cell outer membrane"/>
    <property type="evidence" value="ECO:0007669"/>
    <property type="project" value="UniProtKB-SubCell"/>
</dbReference>